<reference evidence="1" key="1">
    <citation type="submission" date="2023-04" db="EMBL/GenBank/DDBJ databases">
        <title>Draft Genome sequencing of Naganishia species isolated from polar environments using Oxford Nanopore Technology.</title>
        <authorList>
            <person name="Leo P."/>
            <person name="Venkateswaran K."/>
        </authorList>
    </citation>
    <scope>NUCLEOTIDE SEQUENCE</scope>
    <source>
        <strain evidence="1">MNA-CCFEE 5423</strain>
    </source>
</reference>
<gene>
    <name evidence="1" type="ORF">QFC21_007110</name>
</gene>
<proteinExistence type="predicted"/>
<organism evidence="1 2">
    <name type="scientific">Naganishia friedmannii</name>
    <dbReference type="NCBI Taxonomy" id="89922"/>
    <lineage>
        <taxon>Eukaryota</taxon>
        <taxon>Fungi</taxon>
        <taxon>Dikarya</taxon>
        <taxon>Basidiomycota</taxon>
        <taxon>Agaricomycotina</taxon>
        <taxon>Tremellomycetes</taxon>
        <taxon>Filobasidiales</taxon>
        <taxon>Filobasidiaceae</taxon>
        <taxon>Naganishia</taxon>
    </lineage>
</organism>
<evidence type="ECO:0000313" key="1">
    <source>
        <dbReference type="EMBL" id="KAJ9091715.1"/>
    </source>
</evidence>
<keyword evidence="2" id="KW-1185">Reference proteome</keyword>
<dbReference type="Proteomes" id="UP001227268">
    <property type="component" value="Unassembled WGS sequence"/>
</dbReference>
<accession>A0ACC2UXY0</accession>
<sequence length="302" mass="33182">MNADMNMWGSWVEAKLNPPPAGQGKQFLRELRTMLKVNWKRAIWAVLLMTGFNFLSHGSQDLYPTYLQKTKLLSAPLSSKATIIANCGAIVGGIIAGYASQYTGRRLAIIGMLLFIACFIPLWIIPNTFGPLSAGAFFVQFGVQGAWGCVPIYLAESSPSAFRASFSGVAYQLGNMVVRKHSRLEREKERLTSSRTVQSSAAAQIEAKAGETLRVTVHGKNLPDYAKVQGILIGVVIVWTLFFVLVGPEAHGAHFEQARVAFETGAGKDVPEAHLDVSRDYEHEGEGQYDGKKMEMEQVERV</sequence>
<name>A0ACC2UXY0_9TREE</name>
<protein>
    <submittedName>
        <fullName evidence="1">Uncharacterized protein</fullName>
    </submittedName>
</protein>
<dbReference type="EMBL" id="JASBWT010000047">
    <property type="protein sequence ID" value="KAJ9091715.1"/>
    <property type="molecule type" value="Genomic_DNA"/>
</dbReference>
<comment type="caution">
    <text evidence="1">The sequence shown here is derived from an EMBL/GenBank/DDBJ whole genome shotgun (WGS) entry which is preliminary data.</text>
</comment>
<evidence type="ECO:0000313" key="2">
    <source>
        <dbReference type="Proteomes" id="UP001227268"/>
    </source>
</evidence>